<feature type="compositionally biased region" description="Low complexity" evidence="1">
    <location>
        <begin position="186"/>
        <end position="196"/>
    </location>
</feature>
<evidence type="ECO:0000313" key="3">
    <source>
        <dbReference type="Proteomes" id="UP001175227"/>
    </source>
</evidence>
<gene>
    <name evidence="2" type="ORF">IW261DRAFT_1414192</name>
</gene>
<evidence type="ECO:0000313" key="2">
    <source>
        <dbReference type="EMBL" id="KAK0488687.1"/>
    </source>
</evidence>
<name>A0AA39PQJ7_9AGAR</name>
<keyword evidence="3" id="KW-1185">Reference proteome</keyword>
<accession>A0AA39PQJ7</accession>
<feature type="region of interest" description="Disordered" evidence="1">
    <location>
        <begin position="166"/>
        <end position="211"/>
    </location>
</feature>
<comment type="caution">
    <text evidence="2">The sequence shown here is derived from an EMBL/GenBank/DDBJ whole genome shotgun (WGS) entry which is preliminary data.</text>
</comment>
<dbReference type="Proteomes" id="UP001175227">
    <property type="component" value="Unassembled WGS sequence"/>
</dbReference>
<evidence type="ECO:0000256" key="1">
    <source>
        <dbReference type="SAM" id="MobiDB-lite"/>
    </source>
</evidence>
<protein>
    <submittedName>
        <fullName evidence="2">Uncharacterized protein</fullName>
    </submittedName>
</protein>
<organism evidence="2 3">
    <name type="scientific">Armillaria novae-zelandiae</name>
    <dbReference type="NCBI Taxonomy" id="153914"/>
    <lineage>
        <taxon>Eukaryota</taxon>
        <taxon>Fungi</taxon>
        <taxon>Dikarya</taxon>
        <taxon>Basidiomycota</taxon>
        <taxon>Agaricomycotina</taxon>
        <taxon>Agaricomycetes</taxon>
        <taxon>Agaricomycetidae</taxon>
        <taxon>Agaricales</taxon>
        <taxon>Marasmiineae</taxon>
        <taxon>Physalacriaceae</taxon>
        <taxon>Armillaria</taxon>
    </lineage>
</organism>
<proteinExistence type="predicted"/>
<dbReference type="EMBL" id="JAUEPR010000002">
    <property type="protein sequence ID" value="KAK0488687.1"/>
    <property type="molecule type" value="Genomic_DNA"/>
</dbReference>
<dbReference type="AlphaFoldDB" id="A0AA39PQJ7"/>
<reference evidence="2" key="1">
    <citation type="submission" date="2023-06" db="EMBL/GenBank/DDBJ databases">
        <authorList>
            <consortium name="Lawrence Berkeley National Laboratory"/>
            <person name="Ahrendt S."/>
            <person name="Sahu N."/>
            <person name="Indic B."/>
            <person name="Wong-Bajracharya J."/>
            <person name="Merenyi Z."/>
            <person name="Ke H.-M."/>
            <person name="Monk M."/>
            <person name="Kocsube S."/>
            <person name="Drula E."/>
            <person name="Lipzen A."/>
            <person name="Balint B."/>
            <person name="Henrissat B."/>
            <person name="Andreopoulos B."/>
            <person name="Martin F.M."/>
            <person name="Harder C.B."/>
            <person name="Rigling D."/>
            <person name="Ford K.L."/>
            <person name="Foster G.D."/>
            <person name="Pangilinan J."/>
            <person name="Papanicolaou A."/>
            <person name="Barry K."/>
            <person name="LaButti K."/>
            <person name="Viragh M."/>
            <person name="Koriabine M."/>
            <person name="Yan M."/>
            <person name="Riley R."/>
            <person name="Champramary S."/>
            <person name="Plett K.L."/>
            <person name="Tsai I.J."/>
            <person name="Slot J."/>
            <person name="Sipos G."/>
            <person name="Plett J."/>
            <person name="Nagy L.G."/>
            <person name="Grigoriev I.V."/>
        </authorList>
    </citation>
    <scope>NUCLEOTIDE SEQUENCE</scope>
    <source>
        <strain evidence="2">ICMP 16352</strain>
    </source>
</reference>
<sequence>MHTSDGTIYIAIITTLKEAGTKVQRRKANKVEYDRAVGATTIRRRVVPFLITNTNGRRLHTAGPGSNSLEEITVVRSSKAPLKWITKMEKTVLSDISKNPKIIPDPKDQDACKNAVKHCLLLAGRGLWLYGHVFPPVYLLNREANHPFGVRRNNARYRISDMATERLSDTYGTPSSGRASDDDESGTSTSSESPDSNMTFNEDSLSEICKK</sequence>